<dbReference type="AlphaFoldDB" id="A0A8H6AXX7"/>
<protein>
    <submittedName>
        <fullName evidence="2">Uncharacterized protein</fullName>
    </submittedName>
</protein>
<name>A0A8H6AXX7_9HELO</name>
<dbReference type="RefSeq" id="XP_037194562.1">
    <property type="nucleotide sequence ID" value="XM_037341705.1"/>
</dbReference>
<sequence length="77" mass="9016">MHALHYRRLPTPDHTHHTHHLRSQQSQTNDLEALSQREGLYRLLLCVEVREGCVGNSEAKFKHVFGLNVWTLMDEAR</sequence>
<reference evidence="2 3" key="1">
    <citation type="journal article" date="2020" name="Phytopathology">
        <title>A high-quality genome resource of Botrytis fragariae, a new and rapidly spreading fungal pathogen causing strawberry gray mold in the U.S.A.</title>
        <authorList>
            <person name="Wu Y."/>
            <person name="Saski C.A."/>
            <person name="Schnabel G."/>
            <person name="Xiao S."/>
            <person name="Hu M."/>
        </authorList>
    </citation>
    <scope>NUCLEOTIDE SEQUENCE [LARGE SCALE GENOMIC DNA]</scope>
    <source>
        <strain evidence="2 3">BVB16</strain>
    </source>
</reference>
<comment type="caution">
    <text evidence="2">The sequence shown here is derived from an EMBL/GenBank/DDBJ whole genome shotgun (WGS) entry which is preliminary data.</text>
</comment>
<proteinExistence type="predicted"/>
<evidence type="ECO:0000313" key="2">
    <source>
        <dbReference type="EMBL" id="KAF5875616.1"/>
    </source>
</evidence>
<dbReference type="Proteomes" id="UP000531561">
    <property type="component" value="Unassembled WGS sequence"/>
</dbReference>
<feature type="region of interest" description="Disordered" evidence="1">
    <location>
        <begin position="1"/>
        <end position="29"/>
    </location>
</feature>
<evidence type="ECO:0000256" key="1">
    <source>
        <dbReference type="SAM" id="MobiDB-lite"/>
    </source>
</evidence>
<organism evidence="2 3">
    <name type="scientific">Botrytis fragariae</name>
    <dbReference type="NCBI Taxonomy" id="1964551"/>
    <lineage>
        <taxon>Eukaryota</taxon>
        <taxon>Fungi</taxon>
        <taxon>Dikarya</taxon>
        <taxon>Ascomycota</taxon>
        <taxon>Pezizomycotina</taxon>
        <taxon>Leotiomycetes</taxon>
        <taxon>Helotiales</taxon>
        <taxon>Sclerotiniaceae</taxon>
        <taxon>Botrytis</taxon>
    </lineage>
</organism>
<dbReference type="GeneID" id="59265397"/>
<keyword evidence="3" id="KW-1185">Reference proteome</keyword>
<accession>A0A8H6AXX7</accession>
<dbReference type="EMBL" id="JABFCT010000005">
    <property type="protein sequence ID" value="KAF5875616.1"/>
    <property type="molecule type" value="Genomic_DNA"/>
</dbReference>
<evidence type="ECO:0000313" key="3">
    <source>
        <dbReference type="Proteomes" id="UP000531561"/>
    </source>
</evidence>
<gene>
    <name evidence="2" type="ORF">Bfra_011378</name>
</gene>